<dbReference type="InterPro" id="IPR020568">
    <property type="entry name" value="Ribosomal_Su5_D2-typ_SF"/>
</dbReference>
<proteinExistence type="inferred from homology"/>
<keyword evidence="2" id="KW-0540">Nuclease</keyword>
<dbReference type="SUPFAM" id="SSF54211">
    <property type="entry name" value="Ribosomal protein S5 domain 2-like"/>
    <property type="match status" value="1"/>
</dbReference>
<evidence type="ECO:0000256" key="1">
    <source>
        <dbReference type="ARBA" id="ARBA00022694"/>
    </source>
</evidence>
<dbReference type="PANTHER" id="PTHR33992:SF1">
    <property type="entry name" value="RIBONUCLEASE P PROTEIN COMPONENT"/>
    <property type="match status" value="1"/>
</dbReference>
<dbReference type="EMBL" id="CAEZTL010000011">
    <property type="protein sequence ID" value="CAB4563095.1"/>
    <property type="molecule type" value="Genomic_DNA"/>
</dbReference>
<organism evidence="6">
    <name type="scientific">freshwater metagenome</name>
    <dbReference type="NCBI Taxonomy" id="449393"/>
    <lineage>
        <taxon>unclassified sequences</taxon>
        <taxon>metagenomes</taxon>
        <taxon>ecological metagenomes</taxon>
    </lineage>
</organism>
<evidence type="ECO:0000256" key="2">
    <source>
        <dbReference type="ARBA" id="ARBA00022722"/>
    </source>
</evidence>
<accession>A0A6J6DJ46</accession>
<keyword evidence="1" id="KW-0819">tRNA processing</keyword>
<keyword evidence="5" id="KW-0694">RNA-binding</keyword>
<dbReference type="GO" id="GO:0042781">
    <property type="term" value="F:3'-tRNA processing endoribonuclease activity"/>
    <property type="evidence" value="ECO:0007669"/>
    <property type="project" value="TreeGrafter"/>
</dbReference>
<dbReference type="GO" id="GO:0030677">
    <property type="term" value="C:ribonuclease P complex"/>
    <property type="evidence" value="ECO:0007669"/>
    <property type="project" value="TreeGrafter"/>
</dbReference>
<dbReference type="InterPro" id="IPR014721">
    <property type="entry name" value="Ribsml_uS5_D2-typ_fold_subgr"/>
</dbReference>
<dbReference type="NCBIfam" id="TIGR00188">
    <property type="entry name" value="rnpA"/>
    <property type="match status" value="1"/>
</dbReference>
<protein>
    <submittedName>
        <fullName evidence="6">Unannotated protein</fullName>
    </submittedName>
</protein>
<dbReference type="InterPro" id="IPR000100">
    <property type="entry name" value="RNase_P"/>
</dbReference>
<evidence type="ECO:0000256" key="5">
    <source>
        <dbReference type="ARBA" id="ARBA00022884"/>
    </source>
</evidence>
<keyword evidence="4" id="KW-0378">Hydrolase</keyword>
<name>A0A6J6DJ46_9ZZZZ</name>
<evidence type="ECO:0000256" key="3">
    <source>
        <dbReference type="ARBA" id="ARBA00022759"/>
    </source>
</evidence>
<keyword evidence="3" id="KW-0255">Endonuclease</keyword>
<dbReference type="Gene3D" id="3.30.230.10">
    <property type="match status" value="1"/>
</dbReference>
<dbReference type="AlphaFoldDB" id="A0A6J6DJ46"/>
<evidence type="ECO:0000256" key="4">
    <source>
        <dbReference type="ARBA" id="ARBA00022801"/>
    </source>
</evidence>
<evidence type="ECO:0000313" key="6">
    <source>
        <dbReference type="EMBL" id="CAB4563095.1"/>
    </source>
</evidence>
<sequence>MLPKNARITTPADFSRITKSGIRATTESFVGYLYIQPAPKDPQSRAGLIVGKSAGGSVQRHRLSRKLRHLIAPELSKFPEGSLLVIRALAQKSDAASTENQITKLFSDLLRKSEKFTKKAEI</sequence>
<dbReference type="GO" id="GO:0004526">
    <property type="term" value="F:ribonuclease P activity"/>
    <property type="evidence" value="ECO:0007669"/>
    <property type="project" value="InterPro"/>
</dbReference>
<reference evidence="6" key="1">
    <citation type="submission" date="2020-05" db="EMBL/GenBank/DDBJ databases">
        <authorList>
            <person name="Chiriac C."/>
            <person name="Salcher M."/>
            <person name="Ghai R."/>
            <person name="Kavagutti S V."/>
        </authorList>
    </citation>
    <scope>NUCLEOTIDE SEQUENCE</scope>
</reference>
<dbReference type="PANTHER" id="PTHR33992">
    <property type="entry name" value="RIBONUCLEASE P PROTEIN COMPONENT"/>
    <property type="match status" value="1"/>
</dbReference>
<gene>
    <name evidence="6" type="ORF">UFOPK1683_00240</name>
</gene>
<dbReference type="HAMAP" id="MF_00227">
    <property type="entry name" value="RNase_P"/>
    <property type="match status" value="1"/>
</dbReference>
<dbReference type="Pfam" id="PF00825">
    <property type="entry name" value="Ribonuclease_P"/>
    <property type="match status" value="1"/>
</dbReference>
<dbReference type="GO" id="GO:0000049">
    <property type="term" value="F:tRNA binding"/>
    <property type="evidence" value="ECO:0007669"/>
    <property type="project" value="InterPro"/>
</dbReference>